<feature type="transmembrane region" description="Helical" evidence="6">
    <location>
        <begin position="234"/>
        <end position="254"/>
    </location>
</feature>
<evidence type="ECO:0000313" key="9">
    <source>
        <dbReference type="Proteomes" id="UP000523447"/>
    </source>
</evidence>
<keyword evidence="4 6" id="KW-1133">Transmembrane helix</keyword>
<evidence type="ECO:0000256" key="2">
    <source>
        <dbReference type="ARBA" id="ARBA00022475"/>
    </source>
</evidence>
<evidence type="ECO:0000256" key="1">
    <source>
        <dbReference type="ARBA" id="ARBA00004651"/>
    </source>
</evidence>
<feature type="transmembrane region" description="Helical" evidence="6">
    <location>
        <begin position="44"/>
        <end position="74"/>
    </location>
</feature>
<dbReference type="RefSeq" id="WP_040715664.1">
    <property type="nucleotide sequence ID" value="NZ_CAWPHS010000001.1"/>
</dbReference>
<dbReference type="PANTHER" id="PTHR35007:SF4">
    <property type="entry name" value="CONSERVED TRANSMEMBRANE PROTEIN-RELATED"/>
    <property type="match status" value="1"/>
</dbReference>
<evidence type="ECO:0000259" key="7">
    <source>
        <dbReference type="Pfam" id="PF00482"/>
    </source>
</evidence>
<evidence type="ECO:0000256" key="4">
    <source>
        <dbReference type="ARBA" id="ARBA00022989"/>
    </source>
</evidence>
<protein>
    <recommendedName>
        <fullName evidence="7">Type II secretion system protein GspF domain-containing protein</fullName>
    </recommendedName>
</protein>
<dbReference type="GO" id="GO:0005886">
    <property type="term" value="C:plasma membrane"/>
    <property type="evidence" value="ECO:0007669"/>
    <property type="project" value="UniProtKB-SubCell"/>
</dbReference>
<keyword evidence="2" id="KW-1003">Cell membrane</keyword>
<name>A0A7X6LUK9_9NOCA</name>
<evidence type="ECO:0000256" key="5">
    <source>
        <dbReference type="ARBA" id="ARBA00023136"/>
    </source>
</evidence>
<comment type="subcellular location">
    <subcellularLocation>
        <location evidence="1">Cell membrane</location>
        <topology evidence="1">Multi-pass membrane protein</topology>
    </subcellularLocation>
</comment>
<reference evidence="8 9" key="1">
    <citation type="submission" date="2020-04" db="EMBL/GenBank/DDBJ databases">
        <title>MicrobeNet Type strains.</title>
        <authorList>
            <person name="Nicholson A.C."/>
        </authorList>
    </citation>
    <scope>NUCLEOTIDE SEQUENCE [LARGE SCALE GENOMIC DNA]</scope>
    <source>
        <strain evidence="8 9">DSM 44445</strain>
    </source>
</reference>
<accession>A0A7X6LUK9</accession>
<dbReference type="InterPro" id="IPR018076">
    <property type="entry name" value="T2SS_GspF_dom"/>
</dbReference>
<comment type="caution">
    <text evidence="8">The sequence shown here is derived from an EMBL/GenBank/DDBJ whole genome shotgun (WGS) entry which is preliminary data.</text>
</comment>
<gene>
    <name evidence="8" type="ORF">HGA07_01970</name>
</gene>
<dbReference type="AlphaFoldDB" id="A0A7X6LUK9"/>
<organism evidence="8 9">
    <name type="scientific">Nocardia veterana</name>
    <dbReference type="NCBI Taxonomy" id="132249"/>
    <lineage>
        <taxon>Bacteria</taxon>
        <taxon>Bacillati</taxon>
        <taxon>Actinomycetota</taxon>
        <taxon>Actinomycetes</taxon>
        <taxon>Mycobacteriales</taxon>
        <taxon>Nocardiaceae</taxon>
        <taxon>Nocardia</taxon>
    </lineage>
</organism>
<evidence type="ECO:0000256" key="6">
    <source>
        <dbReference type="SAM" id="Phobius"/>
    </source>
</evidence>
<keyword evidence="5 6" id="KW-0472">Membrane</keyword>
<evidence type="ECO:0000313" key="8">
    <source>
        <dbReference type="EMBL" id="NKY84391.1"/>
    </source>
</evidence>
<dbReference type="Proteomes" id="UP000523447">
    <property type="component" value="Unassembled WGS sequence"/>
</dbReference>
<feature type="domain" description="Type II secretion system protein GspF" evidence="7">
    <location>
        <begin position="100"/>
        <end position="217"/>
    </location>
</feature>
<evidence type="ECO:0000256" key="3">
    <source>
        <dbReference type="ARBA" id="ARBA00022692"/>
    </source>
</evidence>
<feature type="transmembrane region" description="Helical" evidence="6">
    <location>
        <begin position="196"/>
        <end position="222"/>
    </location>
</feature>
<keyword evidence="3 6" id="KW-0812">Transmembrane</keyword>
<dbReference type="PANTHER" id="PTHR35007">
    <property type="entry name" value="INTEGRAL MEMBRANE PROTEIN-RELATED"/>
    <property type="match status" value="1"/>
</dbReference>
<dbReference type="Pfam" id="PF00482">
    <property type="entry name" value="T2SSF"/>
    <property type="match status" value="1"/>
</dbReference>
<sequence length="263" mass="26781">MIIGLLCGALALLVLPTASRQRRLRALTCRRRAEPKVPIVWAVRGIAGAAVAGAVAFGPGPAGAAALFAGTVAIRAKHRRRERRRADESRKLLEGLDIVIAELRTGAHPSAAAAVAAGEIGGAPGAAFAVSAARTRLGGSAAAGLRHRNCAVTSELDRVADAWEVAERHGLALAELLTAARDDLAERRRFGDRTGAALAGARASATVLAGLPLLGIALGQLMGAHPVRVLTSSGIGSVVLPLGTGLIGAGLLWADAITRKVTV</sequence>
<proteinExistence type="predicted"/>
<keyword evidence="9" id="KW-1185">Reference proteome</keyword>
<dbReference type="EMBL" id="JAAXPE010000001">
    <property type="protein sequence ID" value="NKY84391.1"/>
    <property type="molecule type" value="Genomic_DNA"/>
</dbReference>